<evidence type="ECO:0000256" key="3">
    <source>
        <dbReference type="PROSITE-ProRule" id="PRU00175"/>
    </source>
</evidence>
<dbReference type="SUPFAM" id="SSF57850">
    <property type="entry name" value="RING/U-box"/>
    <property type="match status" value="1"/>
</dbReference>
<keyword evidence="1 3" id="KW-0479">Metal-binding</keyword>
<dbReference type="Proteomes" id="UP000015101">
    <property type="component" value="Unassembled WGS sequence"/>
</dbReference>
<name>T1EIE8_HELRO</name>
<dbReference type="HOGENOM" id="CLU_013137_17_2_1"/>
<keyword evidence="7" id="KW-1185">Reference proteome</keyword>
<accession>T1EIE8</accession>
<organism evidence="6 7">
    <name type="scientific">Helobdella robusta</name>
    <name type="common">Californian leech</name>
    <dbReference type="NCBI Taxonomy" id="6412"/>
    <lineage>
        <taxon>Eukaryota</taxon>
        <taxon>Metazoa</taxon>
        <taxon>Spiralia</taxon>
        <taxon>Lophotrochozoa</taxon>
        <taxon>Annelida</taxon>
        <taxon>Clitellata</taxon>
        <taxon>Hirudinea</taxon>
        <taxon>Rhynchobdellida</taxon>
        <taxon>Glossiphoniidae</taxon>
        <taxon>Helobdella</taxon>
    </lineage>
</organism>
<dbReference type="EMBL" id="AMQM01006314">
    <property type="status" value="NOT_ANNOTATED_CDS"/>
    <property type="molecule type" value="Genomic_DNA"/>
</dbReference>
<keyword evidence="2" id="KW-0862">Zinc</keyword>
<dbReference type="Gene3D" id="3.30.40.10">
    <property type="entry name" value="Zinc/RING finger domain, C3HC4 (zinc finger)"/>
    <property type="match status" value="1"/>
</dbReference>
<dbReference type="EMBL" id="KB097379">
    <property type="protein sequence ID" value="ESN97384.1"/>
    <property type="molecule type" value="Genomic_DNA"/>
</dbReference>
<evidence type="ECO:0000259" key="4">
    <source>
        <dbReference type="PROSITE" id="PS50089"/>
    </source>
</evidence>
<dbReference type="OrthoDB" id="8062037at2759"/>
<reference evidence="5 7" key="2">
    <citation type="journal article" date="2013" name="Nature">
        <title>Insights into bilaterian evolution from three spiralian genomes.</title>
        <authorList>
            <person name="Simakov O."/>
            <person name="Marletaz F."/>
            <person name="Cho S.J."/>
            <person name="Edsinger-Gonzales E."/>
            <person name="Havlak P."/>
            <person name="Hellsten U."/>
            <person name="Kuo D.H."/>
            <person name="Larsson T."/>
            <person name="Lv J."/>
            <person name="Arendt D."/>
            <person name="Savage R."/>
            <person name="Osoegawa K."/>
            <person name="de Jong P."/>
            <person name="Grimwood J."/>
            <person name="Chapman J.A."/>
            <person name="Shapiro H."/>
            <person name="Aerts A."/>
            <person name="Otillar R.P."/>
            <person name="Terry A.Y."/>
            <person name="Boore J.L."/>
            <person name="Grigoriev I.V."/>
            <person name="Lindberg D.R."/>
            <person name="Seaver E.C."/>
            <person name="Weisblat D.A."/>
            <person name="Putnam N.H."/>
            <person name="Rokhsar D.S."/>
        </authorList>
    </citation>
    <scope>NUCLEOTIDE SEQUENCE</scope>
</reference>
<protein>
    <recommendedName>
        <fullName evidence="4">RING-type domain-containing protein</fullName>
    </recommendedName>
</protein>
<evidence type="ECO:0000313" key="6">
    <source>
        <dbReference type="EnsemblMetazoa" id="HelroP136586"/>
    </source>
</evidence>
<evidence type="ECO:0000313" key="5">
    <source>
        <dbReference type="EMBL" id="ESN97384.1"/>
    </source>
</evidence>
<dbReference type="eggNOG" id="KOG0800">
    <property type="taxonomic scope" value="Eukaryota"/>
</dbReference>
<dbReference type="PANTHER" id="PTHR46171:SF3">
    <property type="entry name" value="GH10160P"/>
    <property type="match status" value="1"/>
</dbReference>
<dbReference type="InterPro" id="IPR001841">
    <property type="entry name" value="Znf_RING"/>
</dbReference>
<gene>
    <name evidence="6" type="primary">20196348</name>
    <name evidence="5" type="ORF">HELRODRAFT_136586</name>
</gene>
<dbReference type="RefSeq" id="XP_009024557.1">
    <property type="nucleotide sequence ID" value="XM_009026309.1"/>
</dbReference>
<reference evidence="7" key="1">
    <citation type="submission" date="2012-12" db="EMBL/GenBank/DDBJ databases">
        <authorList>
            <person name="Hellsten U."/>
            <person name="Grimwood J."/>
            <person name="Chapman J.A."/>
            <person name="Shapiro H."/>
            <person name="Aerts A."/>
            <person name="Otillar R.P."/>
            <person name="Terry A.Y."/>
            <person name="Boore J.L."/>
            <person name="Simakov O."/>
            <person name="Marletaz F."/>
            <person name="Cho S.-J."/>
            <person name="Edsinger-Gonzales E."/>
            <person name="Havlak P."/>
            <person name="Kuo D.-H."/>
            <person name="Larsson T."/>
            <person name="Lv J."/>
            <person name="Arendt D."/>
            <person name="Savage R."/>
            <person name="Osoegawa K."/>
            <person name="de Jong P."/>
            <person name="Lindberg D.R."/>
            <person name="Seaver E.C."/>
            <person name="Weisblat D.A."/>
            <person name="Putnam N.H."/>
            <person name="Grigoriev I.V."/>
            <person name="Rokhsar D.S."/>
        </authorList>
    </citation>
    <scope>NUCLEOTIDE SEQUENCE</scope>
</reference>
<dbReference type="PANTHER" id="PTHR46171">
    <property type="entry name" value="GH10160P"/>
    <property type="match status" value="1"/>
</dbReference>
<dbReference type="InParanoid" id="T1EIE8"/>
<keyword evidence="1 3" id="KW-0863">Zinc-finger</keyword>
<proteinExistence type="predicted"/>
<dbReference type="GO" id="GO:0008270">
    <property type="term" value="F:zinc ion binding"/>
    <property type="evidence" value="ECO:0007669"/>
    <property type="project" value="UniProtKB-KW"/>
</dbReference>
<sequence length="81" mass="9115">LQALLNLAERLSGSGKPRGLTKSEFEKLTVYRFSTSSSSPASDMQTSCVVCMCDFEDQQMLRVLPCTHQFHAKCVDKWLKV</sequence>
<dbReference type="OMA" id="NNMSHED"/>
<evidence type="ECO:0000256" key="2">
    <source>
        <dbReference type="ARBA" id="ARBA00022833"/>
    </source>
</evidence>
<dbReference type="EnsemblMetazoa" id="HelroT136586">
    <property type="protein sequence ID" value="HelroP136586"/>
    <property type="gene ID" value="HelroG136586"/>
</dbReference>
<reference evidence="6" key="3">
    <citation type="submission" date="2015-06" db="UniProtKB">
        <authorList>
            <consortium name="EnsemblMetazoa"/>
        </authorList>
    </citation>
    <scope>IDENTIFICATION</scope>
</reference>
<dbReference type="PROSITE" id="PS50089">
    <property type="entry name" value="ZF_RING_2"/>
    <property type="match status" value="1"/>
</dbReference>
<evidence type="ECO:0000313" key="7">
    <source>
        <dbReference type="Proteomes" id="UP000015101"/>
    </source>
</evidence>
<dbReference type="Pfam" id="PF17123">
    <property type="entry name" value="zf-RING_11"/>
    <property type="match status" value="1"/>
</dbReference>
<dbReference type="InterPro" id="IPR013083">
    <property type="entry name" value="Znf_RING/FYVE/PHD"/>
</dbReference>
<feature type="domain" description="RING-type" evidence="4">
    <location>
        <begin position="48"/>
        <end position="81"/>
    </location>
</feature>
<dbReference type="STRING" id="6412.T1EIE8"/>
<dbReference type="GeneID" id="20196348"/>
<dbReference type="CTD" id="20196348"/>
<dbReference type="AlphaFoldDB" id="T1EIE8"/>
<evidence type="ECO:0000256" key="1">
    <source>
        <dbReference type="ARBA" id="ARBA00022771"/>
    </source>
</evidence>
<dbReference type="KEGG" id="hro:HELRODRAFT_136586"/>